<accession>A0A8S9PG41</accession>
<evidence type="ECO:0000313" key="3">
    <source>
        <dbReference type="EMBL" id="KAF3522463.1"/>
    </source>
</evidence>
<name>A0A8S9PG41_BRACR</name>
<feature type="coiled-coil region" evidence="1">
    <location>
        <begin position="148"/>
        <end position="210"/>
    </location>
</feature>
<gene>
    <name evidence="3" type="ORF">F2Q69_00046396</name>
</gene>
<evidence type="ECO:0000256" key="2">
    <source>
        <dbReference type="SAM" id="MobiDB-lite"/>
    </source>
</evidence>
<dbReference type="Proteomes" id="UP000712600">
    <property type="component" value="Unassembled WGS sequence"/>
</dbReference>
<keyword evidence="1" id="KW-0175">Coiled coil</keyword>
<dbReference type="AlphaFoldDB" id="A0A8S9PG41"/>
<feature type="compositionally biased region" description="Basic and acidic residues" evidence="2">
    <location>
        <begin position="374"/>
        <end position="384"/>
    </location>
</feature>
<protein>
    <submittedName>
        <fullName evidence="3">Uncharacterized protein</fullName>
    </submittedName>
</protein>
<dbReference type="EMBL" id="QGKX02001347">
    <property type="protein sequence ID" value="KAF3522463.1"/>
    <property type="molecule type" value="Genomic_DNA"/>
</dbReference>
<feature type="region of interest" description="Disordered" evidence="2">
    <location>
        <begin position="371"/>
        <end position="427"/>
    </location>
</feature>
<sequence length="427" mass="47913">MGGKGQLLAAGSNETAHHLSPLSLAFCFVKPSPEFIPTKFILKLEKIVELESSLPKPISWNQRLCLLINIEMGEFPHYRELFPLAAISHLLLLRPRRKLTPRLQWRALRFVSHLLSFEKTLQGTYSPVSISSYVMKDHVVASRNDKGIESIGSEIKRLSGELEAAKREGKRDAEEIEDLTEDWRRICQENKALTTQVVAQKAKVAALEVERDRDIRRASRIARHDIEQRCREFLGSLKDKWTSKKKGVSAEIQLQEVPANIDFLNELKDGGLTVDAELARLKELEGIVRISLLQPPCRTGRSLSSIFLKSLRIRWIKSGGRNMASRRSNPLDSDRVQTQTCSINAERIRSGDVSEALTEVLREETRLPRASVQEVKDLEGEKSASRVKSSSPTGSEGRDCPLKKAKTNGPDHHLGVLGEAAVAKPFH</sequence>
<proteinExistence type="predicted"/>
<evidence type="ECO:0000313" key="4">
    <source>
        <dbReference type="Proteomes" id="UP000712600"/>
    </source>
</evidence>
<reference evidence="3" key="1">
    <citation type="submission" date="2019-12" db="EMBL/GenBank/DDBJ databases">
        <title>Genome sequencing and annotation of Brassica cretica.</title>
        <authorList>
            <person name="Studholme D.J."/>
            <person name="Sarris P."/>
        </authorList>
    </citation>
    <scope>NUCLEOTIDE SEQUENCE</scope>
    <source>
        <strain evidence="3">PFS-109/04</strain>
        <tissue evidence="3">Leaf</tissue>
    </source>
</reference>
<comment type="caution">
    <text evidence="3">The sequence shown here is derived from an EMBL/GenBank/DDBJ whole genome shotgun (WGS) entry which is preliminary data.</text>
</comment>
<evidence type="ECO:0000256" key="1">
    <source>
        <dbReference type="SAM" id="Coils"/>
    </source>
</evidence>
<organism evidence="3 4">
    <name type="scientific">Brassica cretica</name>
    <name type="common">Mustard</name>
    <dbReference type="NCBI Taxonomy" id="69181"/>
    <lineage>
        <taxon>Eukaryota</taxon>
        <taxon>Viridiplantae</taxon>
        <taxon>Streptophyta</taxon>
        <taxon>Embryophyta</taxon>
        <taxon>Tracheophyta</taxon>
        <taxon>Spermatophyta</taxon>
        <taxon>Magnoliopsida</taxon>
        <taxon>eudicotyledons</taxon>
        <taxon>Gunneridae</taxon>
        <taxon>Pentapetalae</taxon>
        <taxon>rosids</taxon>
        <taxon>malvids</taxon>
        <taxon>Brassicales</taxon>
        <taxon>Brassicaceae</taxon>
        <taxon>Brassiceae</taxon>
        <taxon>Brassica</taxon>
    </lineage>
</organism>